<dbReference type="AlphaFoldDB" id="A0ABD3NDY4"/>
<proteinExistence type="predicted"/>
<name>A0ABD3NDY4_9STRA</name>
<reference evidence="1 2" key="1">
    <citation type="submission" date="2024-10" db="EMBL/GenBank/DDBJ databases">
        <title>Updated reference genomes for cyclostephanoid diatoms.</title>
        <authorList>
            <person name="Roberts W.R."/>
            <person name="Alverson A.J."/>
        </authorList>
    </citation>
    <scope>NUCLEOTIDE SEQUENCE [LARGE SCALE GENOMIC DNA]</scope>
    <source>
        <strain evidence="1 2">AJA010-31</strain>
    </source>
</reference>
<protein>
    <submittedName>
        <fullName evidence="1">Uncharacterized protein</fullName>
    </submittedName>
</protein>
<evidence type="ECO:0000313" key="1">
    <source>
        <dbReference type="EMBL" id="KAL3774170.1"/>
    </source>
</evidence>
<dbReference type="EMBL" id="JALLPJ020001207">
    <property type="protein sequence ID" value="KAL3774170.1"/>
    <property type="molecule type" value="Genomic_DNA"/>
</dbReference>
<comment type="caution">
    <text evidence="1">The sequence shown here is derived from an EMBL/GenBank/DDBJ whole genome shotgun (WGS) entry which is preliminary data.</text>
</comment>
<dbReference type="Proteomes" id="UP001530400">
    <property type="component" value="Unassembled WGS sequence"/>
</dbReference>
<gene>
    <name evidence="1" type="ORF">ACHAWO_009238</name>
</gene>
<organism evidence="1 2">
    <name type="scientific">Cyclotella atomus</name>
    <dbReference type="NCBI Taxonomy" id="382360"/>
    <lineage>
        <taxon>Eukaryota</taxon>
        <taxon>Sar</taxon>
        <taxon>Stramenopiles</taxon>
        <taxon>Ochrophyta</taxon>
        <taxon>Bacillariophyta</taxon>
        <taxon>Coscinodiscophyceae</taxon>
        <taxon>Thalassiosirophycidae</taxon>
        <taxon>Stephanodiscales</taxon>
        <taxon>Stephanodiscaceae</taxon>
        <taxon>Cyclotella</taxon>
    </lineage>
</organism>
<accession>A0ABD3NDY4</accession>
<keyword evidence="2" id="KW-1185">Reference proteome</keyword>
<sequence length="102" mass="11305">MLFYFTECWDIWDDEDNETIVALASIAATNGDDITSVSSTIASNAPASYTDARENGYEDKWQACYEGFFDKLADEFAKVMVCDRDENCGFSGCGCGHHGQVF</sequence>
<evidence type="ECO:0000313" key="2">
    <source>
        <dbReference type="Proteomes" id="UP001530400"/>
    </source>
</evidence>